<organism evidence="2 3">
    <name type="scientific">Streptomyces thermocarboxydovorans</name>
    <dbReference type="NCBI Taxonomy" id="59298"/>
    <lineage>
        <taxon>Bacteria</taxon>
        <taxon>Bacillati</taxon>
        <taxon>Actinomycetota</taxon>
        <taxon>Actinomycetes</taxon>
        <taxon>Kitasatosporales</taxon>
        <taxon>Streptomycetaceae</taxon>
        <taxon>Streptomyces</taxon>
    </lineage>
</organism>
<evidence type="ECO:0000259" key="1">
    <source>
        <dbReference type="SMART" id="SM00507"/>
    </source>
</evidence>
<dbReference type="RefSeq" id="WP_343998310.1">
    <property type="nucleotide sequence ID" value="NZ_BAAAGU010000009.1"/>
</dbReference>
<dbReference type="EMBL" id="BAAAGU010000009">
    <property type="protein sequence ID" value="GAA0637322.1"/>
    <property type="molecule type" value="Genomic_DNA"/>
</dbReference>
<reference evidence="2 3" key="1">
    <citation type="journal article" date="2019" name="Int. J. Syst. Evol. Microbiol.">
        <title>The Global Catalogue of Microorganisms (GCM) 10K type strain sequencing project: providing services to taxonomists for standard genome sequencing and annotation.</title>
        <authorList>
            <consortium name="The Broad Institute Genomics Platform"/>
            <consortium name="The Broad Institute Genome Sequencing Center for Infectious Disease"/>
            <person name="Wu L."/>
            <person name="Ma J."/>
        </authorList>
    </citation>
    <scope>NUCLEOTIDE SEQUENCE [LARGE SCALE GENOMIC DNA]</scope>
    <source>
        <strain evidence="2 3">JCM 10367</strain>
    </source>
</reference>
<accession>A0ABN1HBV9</accession>
<dbReference type="SMART" id="SM00507">
    <property type="entry name" value="HNHc"/>
    <property type="match status" value="1"/>
</dbReference>
<name>A0ABN1HBV9_9ACTN</name>
<protein>
    <recommendedName>
        <fullName evidence="1">HNH nuclease domain-containing protein</fullName>
    </recommendedName>
</protein>
<dbReference type="InterPro" id="IPR002711">
    <property type="entry name" value="HNH"/>
</dbReference>
<proteinExistence type="predicted"/>
<sequence length="72" mass="7890">MRALKRQVMVRDNGCCYICGGEGAEELEHKVPISRGGAPRDLDNLGVVHASCHEGKSRQEAIEGARRARSRT</sequence>
<dbReference type="Pfam" id="PF01844">
    <property type="entry name" value="HNH"/>
    <property type="match status" value="1"/>
</dbReference>
<evidence type="ECO:0000313" key="2">
    <source>
        <dbReference type="EMBL" id="GAA0637322.1"/>
    </source>
</evidence>
<evidence type="ECO:0000313" key="3">
    <source>
        <dbReference type="Proteomes" id="UP001500724"/>
    </source>
</evidence>
<dbReference type="Proteomes" id="UP001500724">
    <property type="component" value="Unassembled WGS sequence"/>
</dbReference>
<gene>
    <name evidence="2" type="ORF">GCM10009535_12080</name>
</gene>
<comment type="caution">
    <text evidence="2">The sequence shown here is derived from an EMBL/GenBank/DDBJ whole genome shotgun (WGS) entry which is preliminary data.</text>
</comment>
<dbReference type="InterPro" id="IPR003615">
    <property type="entry name" value="HNH_nuc"/>
</dbReference>
<feature type="domain" description="HNH nuclease" evidence="1">
    <location>
        <begin position="3"/>
        <end position="54"/>
    </location>
</feature>
<dbReference type="Gene3D" id="1.10.30.50">
    <property type="match status" value="1"/>
</dbReference>
<dbReference type="CDD" id="cd00085">
    <property type="entry name" value="HNHc"/>
    <property type="match status" value="1"/>
</dbReference>
<keyword evidence="3" id="KW-1185">Reference proteome</keyword>